<sequence length="148" mass="15683">MTSSTTAVSQRGGPQWVQIDPLSFDRALTNVDQQIPDVPELEIPFPGVWQISYSARASIYPGSGALWVTTSLFKNGTLLRGSEALAGIQGSSVGLQSTWGQTILELFDAGDRVTLHAYTLSGGSGSSAHLISNDHGRTTVAAHWVSPT</sequence>
<evidence type="ECO:0000313" key="1">
    <source>
        <dbReference type="EMBL" id="WNE93895.1"/>
    </source>
</evidence>
<gene>
    <name evidence="1" type="ORF">PS467_00355</name>
</gene>
<proteinExistence type="predicted"/>
<reference evidence="1 2" key="1">
    <citation type="submission" date="2023-02" db="EMBL/GenBank/DDBJ databases">
        <title>Streptomyces sp. SCA4-21 with antifungal activity against Fusarium oxysporum f. sp. cubense, Streptomyces sp. SCA2-17 with antifungal activity against Fusarium oxysporum f. sp. cubense.</title>
        <authorList>
            <person name="Qi D."/>
        </authorList>
    </citation>
    <scope>NUCLEOTIDE SEQUENCE [LARGE SCALE GENOMIC DNA]</scope>
    <source>
        <strain evidence="1 2">SCA4-21</strain>
    </source>
</reference>
<dbReference type="EMBL" id="CP117522">
    <property type="protein sequence ID" value="WNE93895.1"/>
    <property type="molecule type" value="Genomic_DNA"/>
</dbReference>
<organism evidence="1 2">
    <name type="scientific">Streptomyces luomodiensis</name>
    <dbReference type="NCBI Taxonomy" id="3026192"/>
    <lineage>
        <taxon>Bacteria</taxon>
        <taxon>Bacillati</taxon>
        <taxon>Actinomycetota</taxon>
        <taxon>Actinomycetes</taxon>
        <taxon>Kitasatosporales</taxon>
        <taxon>Streptomycetaceae</taxon>
        <taxon>Streptomyces</taxon>
    </lineage>
</organism>
<name>A0ABY9UTS0_9ACTN</name>
<accession>A0ABY9UTS0</accession>
<dbReference type="RefSeq" id="WP_311033388.1">
    <property type="nucleotide sequence ID" value="NZ_CP117522.1"/>
</dbReference>
<protein>
    <submittedName>
        <fullName evidence="1">Uncharacterized protein</fullName>
    </submittedName>
</protein>
<dbReference type="Proteomes" id="UP001305606">
    <property type="component" value="Chromosome"/>
</dbReference>
<evidence type="ECO:0000313" key="2">
    <source>
        <dbReference type="Proteomes" id="UP001305606"/>
    </source>
</evidence>
<keyword evidence="2" id="KW-1185">Reference proteome</keyword>